<feature type="domain" description="DUF6545" evidence="2">
    <location>
        <begin position="256"/>
        <end position="352"/>
    </location>
</feature>
<feature type="transmembrane region" description="Helical" evidence="1">
    <location>
        <begin position="224"/>
        <end position="242"/>
    </location>
</feature>
<keyword evidence="1" id="KW-1133">Transmembrane helix</keyword>
<dbReference type="RefSeq" id="WP_263235158.1">
    <property type="nucleotide sequence ID" value="NZ_CP106794.1"/>
</dbReference>
<keyword evidence="4" id="KW-1185">Reference proteome</keyword>
<name>A0ABY6EEW6_9ACTN</name>
<protein>
    <recommendedName>
        <fullName evidence="2">DUF6545 domain-containing protein</fullName>
    </recommendedName>
</protein>
<geneLocation type="plasmid" evidence="3 4">
    <name>punmamed2</name>
</geneLocation>
<accession>A0ABY6EEW6</accession>
<feature type="transmembrane region" description="Helical" evidence="1">
    <location>
        <begin position="109"/>
        <end position="134"/>
    </location>
</feature>
<feature type="transmembrane region" description="Helical" evidence="1">
    <location>
        <begin position="78"/>
        <end position="97"/>
    </location>
</feature>
<evidence type="ECO:0000259" key="2">
    <source>
        <dbReference type="Pfam" id="PF20182"/>
    </source>
</evidence>
<dbReference type="Pfam" id="PF20182">
    <property type="entry name" value="DUF6545"/>
    <property type="match status" value="1"/>
</dbReference>
<keyword evidence="1" id="KW-0812">Transmembrane</keyword>
<feature type="transmembrane region" description="Helical" evidence="1">
    <location>
        <begin position="182"/>
        <end position="200"/>
    </location>
</feature>
<feature type="transmembrane region" description="Helical" evidence="1">
    <location>
        <begin position="40"/>
        <end position="58"/>
    </location>
</feature>
<dbReference type="Proteomes" id="UP001061298">
    <property type="component" value="Plasmid punmamed2"/>
</dbReference>
<feature type="transmembrane region" description="Helical" evidence="1">
    <location>
        <begin position="154"/>
        <end position="175"/>
    </location>
</feature>
<evidence type="ECO:0000313" key="4">
    <source>
        <dbReference type="Proteomes" id="UP001061298"/>
    </source>
</evidence>
<feature type="transmembrane region" description="Helical" evidence="1">
    <location>
        <begin position="6"/>
        <end position="28"/>
    </location>
</feature>
<dbReference type="InterPro" id="IPR050039">
    <property type="entry name" value="MAB_1171c-like"/>
</dbReference>
<evidence type="ECO:0000256" key="1">
    <source>
        <dbReference type="SAM" id="Phobius"/>
    </source>
</evidence>
<dbReference type="InterPro" id="IPR046675">
    <property type="entry name" value="DUF6545"/>
</dbReference>
<evidence type="ECO:0000313" key="3">
    <source>
        <dbReference type="EMBL" id="UXY24918.1"/>
    </source>
</evidence>
<organism evidence="3 4">
    <name type="scientific">Streptomyces cynarae</name>
    <dbReference type="NCBI Taxonomy" id="2981134"/>
    <lineage>
        <taxon>Bacteria</taxon>
        <taxon>Bacillati</taxon>
        <taxon>Actinomycetota</taxon>
        <taxon>Actinomycetes</taxon>
        <taxon>Kitasatosporales</taxon>
        <taxon>Streptomycetaceae</taxon>
        <taxon>Streptomyces</taxon>
    </lineage>
</organism>
<keyword evidence="3" id="KW-0614">Plasmid</keyword>
<sequence>MTLKDLYIPYVFPALALSVALLAKLPTIMRAWKDPELKDLRAVAGLLVLAIGVFVVAAPRNLHLQNVIFGVPNIAAPITYTVLSAFSASCLALLITWREPESPSRTRKIRSVWGAYAGVIIGLWLTFSLADMHVERLRDLDTYYANTPWAREHILLYLLAHTASAFVASWLILTWIGRVDRWLRAGLISMLIGYIVGVGYDVAKLSAVGARWIGRDEDWLSTDVAPPFAATCAIFVALGFLLPQVGPYLQERLNTLSSLRALKPLWRTMSSIQPESATVPVSWRSSVELRLMRRQANISDGLLYLAPYFDDKLRHRVYEEARSAGHDEATARGIAGAADVLAAIEKCKCSVRNNGQTAVPLSDDFRAVQPISRALRSPAEVDQLLHAAEKKV</sequence>
<gene>
    <name evidence="3" type="ORF">N8I84_41465</name>
</gene>
<dbReference type="EMBL" id="CP106794">
    <property type="protein sequence ID" value="UXY24918.1"/>
    <property type="molecule type" value="Genomic_DNA"/>
</dbReference>
<reference evidence="3" key="1">
    <citation type="submission" date="2022-10" db="EMBL/GenBank/DDBJ databases">
        <authorList>
            <person name="Mo P."/>
        </authorList>
    </citation>
    <scope>NUCLEOTIDE SEQUENCE</scope>
    <source>
        <strain evidence="3">HUAS 13-4</strain>
        <plasmid evidence="3">punmamed2</plasmid>
    </source>
</reference>
<proteinExistence type="predicted"/>
<dbReference type="NCBIfam" id="NF042915">
    <property type="entry name" value="MAB_1171c_fam"/>
    <property type="match status" value="1"/>
</dbReference>
<keyword evidence="1" id="KW-0472">Membrane</keyword>